<organism evidence="8 9">
    <name type="scientific">Saponaria officinalis</name>
    <name type="common">Common soapwort</name>
    <name type="synonym">Lychnis saponaria</name>
    <dbReference type="NCBI Taxonomy" id="3572"/>
    <lineage>
        <taxon>Eukaryota</taxon>
        <taxon>Viridiplantae</taxon>
        <taxon>Streptophyta</taxon>
        <taxon>Embryophyta</taxon>
        <taxon>Tracheophyta</taxon>
        <taxon>Spermatophyta</taxon>
        <taxon>Magnoliopsida</taxon>
        <taxon>eudicotyledons</taxon>
        <taxon>Gunneridae</taxon>
        <taxon>Pentapetalae</taxon>
        <taxon>Caryophyllales</taxon>
        <taxon>Caryophyllaceae</taxon>
        <taxon>Caryophylleae</taxon>
        <taxon>Saponaria</taxon>
    </lineage>
</organism>
<protein>
    <recommendedName>
        <fullName evidence="7">Clp R domain-containing protein</fullName>
    </recommendedName>
</protein>
<sequence length="1083" mass="119847">MPTPVTAARQCLTDEAARALDDAVSVAKRRNHAQTTSLHAISALLSPSFTLLRESLSRVRSSAYSPRLQLRALELCVSVSLDRLPSSKTPSSGENDDFAPPISNSLMAAIKRSQAHQRRQPDMYHLSQIHNINNNNSFNINNSNINILNNNNINNGALSISCIKVEMKHFVLSILDDPIVSRVFGEAGFRSSDIKLSIIHPPRWAPPSAITRRPPLFLCNFMDFATAGGGGGGGGGGDENFKRIGEVMVKKREKNPVLVGVCAKDALAKFKENIINSKYSGLPTELHGARLISLENERLDLKMEEIRSTVENETGVKFVINLGDLKYLVNDNDNDNDDNDSGNCEVSVNEVVNKVSNMVEKYGKRVWLIGEVSYYETYSKFVGKFPSVEKVWDLQPLPITVASSSSSTSTFEPKSSLMGSFVPFGGFFPTPSDFRAPLAGMRAPFTRCNECNVSYEKELRATPREGSSVSVAGDQSSTLPSWLQRAEADPSKAREVVAQVKDVSNEKISRLQKKWDDHCLVAHQKYPFSAAPVSLAGLQAAQPLGFQLMANVQDSRSSSGDSSVNERACSISSSTVPILAQNVSPQKQVTRPDFPKMTLEIPESHPSPRQSSGTLMHPIPSLSLPQAHKPLSSVPITTDLGLGMRYESKFECHSNSFPNSLPPSHGVLRKESGQIEGFDLGDYKPLLRKLSETVSWQGEAICRISEIVSRCKSGNRHRTNNTRGNIWLNFLGPDKIGQKRVAEALANAIHGSKDRFITFNVSCQDRTMTPDSLFRCQGLKESDINASRITVVDRIAQELCRKPQSVVFLENIDEADPLVQNSLTRAIQTGRFPDSRGKEVGINNVVFVTICRVTKDENLSPRKEFIKFLEEKILEAKNWEMQLSIRSVPDGGCKSKETTVSLLPPKSASAKRKLSNISDTSDVLDEAKRANKMTKKSLDLNLPLEMDCHDDDPISDCSKAWLEDFFNQADGNVTFKLFDFDALADSLLRKIRPKLEETLKGQRILLEIDHEVMLQILAAAWYTDKKGAVEEWIDNVLGPILSEAGERYHLNDESVVRLCSCEGVPVKDWTSGICLPRRINLSI</sequence>
<dbReference type="SUPFAM" id="SSF81923">
    <property type="entry name" value="Double Clp-N motif"/>
    <property type="match status" value="1"/>
</dbReference>
<evidence type="ECO:0000256" key="6">
    <source>
        <dbReference type="SAM" id="MobiDB-lite"/>
    </source>
</evidence>
<dbReference type="InterPro" id="IPR003959">
    <property type="entry name" value="ATPase_AAA_core"/>
</dbReference>
<dbReference type="PANTHER" id="PTHR43572:SF38">
    <property type="entry name" value="PROTEIN SMAX1-LIKE 6"/>
    <property type="match status" value="1"/>
</dbReference>
<dbReference type="InterPro" id="IPR051650">
    <property type="entry name" value="SL_signaling_regulator"/>
</dbReference>
<dbReference type="GO" id="GO:0016887">
    <property type="term" value="F:ATP hydrolysis activity"/>
    <property type="evidence" value="ECO:0007669"/>
    <property type="project" value="InterPro"/>
</dbReference>
<dbReference type="Gene3D" id="1.10.1780.10">
    <property type="entry name" value="Clp, N-terminal domain"/>
    <property type="match status" value="1"/>
</dbReference>
<feature type="region of interest" description="Disordered" evidence="6">
    <location>
        <begin position="603"/>
        <end position="630"/>
    </location>
</feature>
<dbReference type="AlphaFoldDB" id="A0AAW1LI15"/>
<dbReference type="SUPFAM" id="SSF52540">
    <property type="entry name" value="P-loop containing nucleoside triphosphate hydrolases"/>
    <property type="match status" value="1"/>
</dbReference>
<dbReference type="Pfam" id="PF23569">
    <property type="entry name" value="NBD_SMAX1"/>
    <property type="match status" value="1"/>
</dbReference>
<evidence type="ECO:0000313" key="9">
    <source>
        <dbReference type="Proteomes" id="UP001443914"/>
    </source>
</evidence>
<evidence type="ECO:0000313" key="8">
    <source>
        <dbReference type="EMBL" id="KAK9734694.1"/>
    </source>
</evidence>
<dbReference type="Pfam" id="PF07724">
    <property type="entry name" value="AAA_2"/>
    <property type="match status" value="1"/>
</dbReference>
<dbReference type="InterPro" id="IPR058954">
    <property type="entry name" value="AAA_lid_SMAX1"/>
</dbReference>
<dbReference type="Proteomes" id="UP001443914">
    <property type="component" value="Unassembled WGS sequence"/>
</dbReference>
<keyword evidence="9" id="KW-1185">Reference proteome</keyword>
<dbReference type="Gene3D" id="3.40.50.300">
    <property type="entry name" value="P-loop containing nucleotide triphosphate hydrolases"/>
    <property type="match status" value="1"/>
</dbReference>
<name>A0AAW1LI15_SAPOF</name>
<comment type="caution">
    <text evidence="8">The sequence shown here is derived from an EMBL/GenBank/DDBJ whole genome shotgun (WGS) entry which is preliminary data.</text>
</comment>
<evidence type="ECO:0000256" key="4">
    <source>
        <dbReference type="ARBA" id="ARBA00023163"/>
    </source>
</evidence>
<gene>
    <name evidence="8" type="ORF">RND81_04G157400</name>
</gene>
<comment type="similarity">
    <text evidence="1">Belongs to the ClpA/ClpB family.</text>
</comment>
<reference evidence="8" key="1">
    <citation type="submission" date="2024-03" db="EMBL/GenBank/DDBJ databases">
        <title>WGS assembly of Saponaria officinalis var. Norfolk2.</title>
        <authorList>
            <person name="Jenkins J."/>
            <person name="Shu S."/>
            <person name="Grimwood J."/>
            <person name="Barry K."/>
            <person name="Goodstein D."/>
            <person name="Schmutz J."/>
            <person name="Leebens-Mack J."/>
            <person name="Osbourn A."/>
        </authorList>
    </citation>
    <scope>NUCLEOTIDE SEQUENCE [LARGE SCALE GENOMIC DNA]</scope>
    <source>
        <strain evidence="8">JIC</strain>
    </source>
</reference>
<dbReference type="EMBL" id="JBDFQZ010000004">
    <property type="protein sequence ID" value="KAK9734694.1"/>
    <property type="molecule type" value="Genomic_DNA"/>
</dbReference>
<evidence type="ECO:0000256" key="3">
    <source>
        <dbReference type="ARBA" id="ARBA00023015"/>
    </source>
</evidence>
<evidence type="ECO:0000256" key="1">
    <source>
        <dbReference type="ARBA" id="ARBA00008675"/>
    </source>
</evidence>
<keyword evidence="2 5" id="KW-0677">Repeat</keyword>
<dbReference type="InterPro" id="IPR058680">
    <property type="entry name" value="NBD_SMAX1-like"/>
</dbReference>
<dbReference type="InterPro" id="IPR027417">
    <property type="entry name" value="P-loop_NTPase"/>
</dbReference>
<evidence type="ECO:0000256" key="2">
    <source>
        <dbReference type="ARBA" id="ARBA00022737"/>
    </source>
</evidence>
<keyword evidence="4" id="KW-0804">Transcription</keyword>
<evidence type="ECO:0000259" key="7">
    <source>
        <dbReference type="PROSITE" id="PS51903"/>
    </source>
</evidence>
<feature type="domain" description="Clp R" evidence="7">
    <location>
        <begin position="8"/>
        <end position="205"/>
    </location>
</feature>
<proteinExistence type="inferred from homology"/>
<evidence type="ECO:0000256" key="5">
    <source>
        <dbReference type="PROSITE-ProRule" id="PRU01251"/>
    </source>
</evidence>
<keyword evidence="3" id="KW-0805">Transcription regulation</keyword>
<dbReference type="PROSITE" id="PS51903">
    <property type="entry name" value="CLP_R"/>
    <property type="match status" value="1"/>
</dbReference>
<dbReference type="Pfam" id="PF26587">
    <property type="entry name" value="AAA_lid_SMAX1"/>
    <property type="match status" value="1"/>
</dbReference>
<dbReference type="GO" id="GO:0005524">
    <property type="term" value="F:ATP binding"/>
    <property type="evidence" value="ECO:0007669"/>
    <property type="project" value="InterPro"/>
</dbReference>
<dbReference type="InterPro" id="IPR004176">
    <property type="entry name" value="Clp_R_N"/>
</dbReference>
<dbReference type="InterPro" id="IPR036628">
    <property type="entry name" value="Clp_N_dom_sf"/>
</dbReference>
<dbReference type="PANTHER" id="PTHR43572">
    <property type="entry name" value="CHAPERONE PROTEIN CLPD, CHLOROPLASTIC"/>
    <property type="match status" value="1"/>
</dbReference>
<accession>A0AAW1LI15</accession>